<dbReference type="EMBL" id="HBFQ01034737">
    <property type="protein sequence ID" value="CAD8850137.1"/>
    <property type="molecule type" value="Transcribed_RNA"/>
</dbReference>
<dbReference type="PANTHER" id="PTHR31684:SF2">
    <property type="entry name" value="COILED-COIL DOMAIN-CONTAINING PROTEIN 43"/>
    <property type="match status" value="1"/>
</dbReference>
<sequence>MVTERLPVALLEQLEAAGADDEDTIEFILRGVEAALENEERDECLQDVSDMLEAYEAAHLAGNVVEWCEKTADPPPENDNGPGVLEEVLRLVASDAAVHVDAQERASAVDDCQKAAVLRAARDLYEDESVVQDELGDGKNENRHAVANMMAMTRAVSAKQHAEKVARDKADLAADKARKAEAKKKAQDRSKKNEGRRAGRGM</sequence>
<feature type="region of interest" description="Disordered" evidence="1">
    <location>
        <begin position="158"/>
        <end position="202"/>
    </location>
</feature>
<dbReference type="AlphaFoldDB" id="A0A7S1ACW9"/>
<proteinExistence type="predicted"/>
<name>A0A7S1ACW9_NOCSC</name>
<evidence type="ECO:0000313" key="2">
    <source>
        <dbReference type="EMBL" id="CAD8850137.1"/>
    </source>
</evidence>
<gene>
    <name evidence="2" type="ORF">NSCI0253_LOCUS24487</name>
</gene>
<dbReference type="PANTHER" id="PTHR31684">
    <property type="entry name" value="COILED-COIL DOMAIN-CONTAINING PROTEIN 43"/>
    <property type="match status" value="1"/>
</dbReference>
<evidence type="ECO:0008006" key="3">
    <source>
        <dbReference type="Google" id="ProtNLM"/>
    </source>
</evidence>
<reference evidence="2" key="1">
    <citation type="submission" date="2021-01" db="EMBL/GenBank/DDBJ databases">
        <authorList>
            <person name="Corre E."/>
            <person name="Pelletier E."/>
            <person name="Niang G."/>
            <person name="Scheremetjew M."/>
            <person name="Finn R."/>
            <person name="Kale V."/>
            <person name="Holt S."/>
            <person name="Cochrane G."/>
            <person name="Meng A."/>
            <person name="Brown T."/>
            <person name="Cohen L."/>
        </authorList>
    </citation>
    <scope>NUCLEOTIDE SEQUENCE</scope>
</reference>
<dbReference type="InterPro" id="IPR037666">
    <property type="entry name" value="CCDC43"/>
</dbReference>
<feature type="compositionally biased region" description="Basic and acidic residues" evidence="1">
    <location>
        <begin position="160"/>
        <end position="202"/>
    </location>
</feature>
<protein>
    <recommendedName>
        <fullName evidence="3">Coiled-coil domain-containing protein 43</fullName>
    </recommendedName>
</protein>
<evidence type="ECO:0000256" key="1">
    <source>
        <dbReference type="SAM" id="MobiDB-lite"/>
    </source>
</evidence>
<accession>A0A7S1ACW9</accession>
<organism evidence="2">
    <name type="scientific">Noctiluca scintillans</name>
    <name type="common">Sea sparkle</name>
    <name type="synonym">Red tide dinoflagellate</name>
    <dbReference type="NCBI Taxonomy" id="2966"/>
    <lineage>
        <taxon>Eukaryota</taxon>
        <taxon>Sar</taxon>
        <taxon>Alveolata</taxon>
        <taxon>Dinophyceae</taxon>
        <taxon>Noctilucales</taxon>
        <taxon>Noctilucaceae</taxon>
        <taxon>Noctiluca</taxon>
    </lineage>
</organism>